<dbReference type="AlphaFoldDB" id="A0A2T2NV43"/>
<keyword evidence="8" id="KW-1185">Reference proteome</keyword>
<feature type="region of interest" description="Disordered" evidence="4">
    <location>
        <begin position="1"/>
        <end position="58"/>
    </location>
</feature>
<dbReference type="InterPro" id="IPR011016">
    <property type="entry name" value="Znf_RING-CH"/>
</dbReference>
<evidence type="ECO:0000256" key="5">
    <source>
        <dbReference type="SAM" id="Phobius"/>
    </source>
</evidence>
<evidence type="ECO:0000259" key="6">
    <source>
        <dbReference type="PROSITE" id="PS51292"/>
    </source>
</evidence>
<accession>A0A2T2NV43</accession>
<reference evidence="7 8" key="1">
    <citation type="journal article" date="2018" name="Front. Microbiol.">
        <title>Genome-Wide Analysis of Corynespora cassiicola Leaf Fall Disease Putative Effectors.</title>
        <authorList>
            <person name="Lopez D."/>
            <person name="Ribeiro S."/>
            <person name="Label P."/>
            <person name="Fumanal B."/>
            <person name="Venisse J.S."/>
            <person name="Kohler A."/>
            <person name="de Oliveira R.R."/>
            <person name="Labutti K."/>
            <person name="Lipzen A."/>
            <person name="Lail K."/>
            <person name="Bauer D."/>
            <person name="Ohm R.A."/>
            <person name="Barry K.W."/>
            <person name="Spatafora J."/>
            <person name="Grigoriev I.V."/>
            <person name="Martin F.M."/>
            <person name="Pujade-Renaud V."/>
        </authorList>
    </citation>
    <scope>NUCLEOTIDE SEQUENCE [LARGE SCALE GENOMIC DNA]</scope>
    <source>
        <strain evidence="7 8">Philippines</strain>
    </source>
</reference>
<name>A0A2T2NV43_CORCC</name>
<keyword evidence="5" id="KW-0472">Membrane</keyword>
<dbReference type="EMBL" id="KZ678133">
    <property type="protein sequence ID" value="PSN68958.1"/>
    <property type="molecule type" value="Genomic_DNA"/>
</dbReference>
<dbReference type="Pfam" id="PF12906">
    <property type="entry name" value="RINGv"/>
    <property type="match status" value="1"/>
</dbReference>
<dbReference type="PANTHER" id="PTHR46347">
    <property type="entry name" value="RING/FYVE/PHD ZINC FINGER SUPERFAMILY PROTEIN"/>
    <property type="match status" value="1"/>
</dbReference>
<keyword evidence="2" id="KW-0863">Zinc-finger</keyword>
<dbReference type="PROSITE" id="PS51292">
    <property type="entry name" value="ZF_RING_CH"/>
    <property type="match status" value="1"/>
</dbReference>
<dbReference type="Proteomes" id="UP000240883">
    <property type="component" value="Unassembled WGS sequence"/>
</dbReference>
<keyword evidence="3" id="KW-0862">Zinc</keyword>
<dbReference type="STRING" id="1448308.A0A2T2NV43"/>
<dbReference type="Gene3D" id="3.30.40.10">
    <property type="entry name" value="Zinc/RING finger domain, C3HC4 (zinc finger)"/>
    <property type="match status" value="1"/>
</dbReference>
<dbReference type="SMART" id="SM00744">
    <property type="entry name" value="RINGv"/>
    <property type="match status" value="1"/>
</dbReference>
<evidence type="ECO:0000256" key="3">
    <source>
        <dbReference type="ARBA" id="ARBA00022833"/>
    </source>
</evidence>
<dbReference type="OrthoDB" id="264354at2759"/>
<dbReference type="PANTHER" id="PTHR46347:SF1">
    <property type="entry name" value="RING_FYVE_PHD ZINC FINGER SUPERFAMILY PROTEIN"/>
    <property type="match status" value="1"/>
</dbReference>
<dbReference type="GO" id="GO:0008270">
    <property type="term" value="F:zinc ion binding"/>
    <property type="evidence" value="ECO:0007669"/>
    <property type="project" value="UniProtKB-KW"/>
</dbReference>
<keyword evidence="5" id="KW-0812">Transmembrane</keyword>
<gene>
    <name evidence="7" type="ORF">BS50DRAFT_329324</name>
</gene>
<keyword evidence="1" id="KW-0479">Metal-binding</keyword>
<protein>
    <recommendedName>
        <fullName evidence="6">RING-CH-type domain-containing protein</fullName>
    </recommendedName>
</protein>
<evidence type="ECO:0000313" key="8">
    <source>
        <dbReference type="Proteomes" id="UP000240883"/>
    </source>
</evidence>
<evidence type="ECO:0000256" key="1">
    <source>
        <dbReference type="ARBA" id="ARBA00022723"/>
    </source>
</evidence>
<dbReference type="InterPro" id="IPR013083">
    <property type="entry name" value="Znf_RING/FYVE/PHD"/>
</dbReference>
<feature type="transmembrane region" description="Helical" evidence="5">
    <location>
        <begin position="261"/>
        <end position="279"/>
    </location>
</feature>
<evidence type="ECO:0000256" key="2">
    <source>
        <dbReference type="ARBA" id="ARBA00022771"/>
    </source>
</evidence>
<feature type="transmembrane region" description="Helical" evidence="5">
    <location>
        <begin position="153"/>
        <end position="179"/>
    </location>
</feature>
<feature type="domain" description="RING-CH-type" evidence="6">
    <location>
        <begin position="55"/>
        <end position="146"/>
    </location>
</feature>
<dbReference type="CDD" id="cd16495">
    <property type="entry name" value="RING_CH-C4HC3_MARCH"/>
    <property type="match status" value="1"/>
</dbReference>
<evidence type="ECO:0000256" key="4">
    <source>
        <dbReference type="SAM" id="MobiDB-lite"/>
    </source>
</evidence>
<feature type="compositionally biased region" description="Polar residues" evidence="4">
    <location>
        <begin position="23"/>
        <end position="42"/>
    </location>
</feature>
<proteinExistence type="predicted"/>
<keyword evidence="5" id="KW-1133">Transmembrane helix</keyword>
<dbReference type="SUPFAM" id="SSF57850">
    <property type="entry name" value="RING/U-box"/>
    <property type="match status" value="1"/>
</dbReference>
<sequence>MSSSSGFQAMPGWYWPDDHPTEEQTGPSSQPEQPTSGSSTAGASPRAGQGTQSRRRHWPPRQCRICLETVHPTFNVPSENLPGFFQSTPNVTYEDESGRLIRPCLCKGSSKYVHEACLQAWRHADPSYGRRNYWQCPTCGFKYRLARLGAGRFVASVAAQITLTVLILIMVVFLLGFVADPIINMYLDPWSYVLPWSSGRTDYYRYEDDEPSTWTEHFAKGFTGMGVIGFLKVILASPFYFRMGGGRGRQTGRDRYEQISWIIILIGVATFLVAIYKGVRAWSRRTLEKAGERVMDVQGDDDDDDE</sequence>
<organism evidence="7 8">
    <name type="scientific">Corynespora cassiicola Philippines</name>
    <dbReference type="NCBI Taxonomy" id="1448308"/>
    <lineage>
        <taxon>Eukaryota</taxon>
        <taxon>Fungi</taxon>
        <taxon>Dikarya</taxon>
        <taxon>Ascomycota</taxon>
        <taxon>Pezizomycotina</taxon>
        <taxon>Dothideomycetes</taxon>
        <taxon>Pleosporomycetidae</taxon>
        <taxon>Pleosporales</taxon>
        <taxon>Corynesporascaceae</taxon>
        <taxon>Corynespora</taxon>
    </lineage>
</organism>
<evidence type="ECO:0000313" key="7">
    <source>
        <dbReference type="EMBL" id="PSN68958.1"/>
    </source>
</evidence>
<feature type="transmembrane region" description="Helical" evidence="5">
    <location>
        <begin position="221"/>
        <end position="241"/>
    </location>
</feature>